<evidence type="ECO:0000256" key="12">
    <source>
        <dbReference type="ARBA" id="ARBA00022917"/>
    </source>
</evidence>
<keyword evidence="10" id="KW-0067">ATP-binding</keyword>
<keyword evidence="8" id="KW-0436">Ligase</keyword>
<comment type="subunit">
    <text evidence="3">Homodimer.</text>
</comment>
<gene>
    <name evidence="18" type="ORF">COV01_00835</name>
</gene>
<dbReference type="SUPFAM" id="SSF50249">
    <property type="entry name" value="Nucleic acid-binding proteins"/>
    <property type="match status" value="1"/>
</dbReference>
<evidence type="ECO:0000256" key="11">
    <source>
        <dbReference type="ARBA" id="ARBA00022884"/>
    </source>
</evidence>
<accession>A0A2M8LD55</accession>
<reference evidence="19" key="1">
    <citation type="submission" date="2017-09" db="EMBL/GenBank/DDBJ databases">
        <title>Depth-based differentiation of microbial function through sediment-hosted aquifers and enrichment of novel symbionts in the deep terrestrial subsurface.</title>
        <authorList>
            <person name="Probst A.J."/>
            <person name="Ladd B."/>
            <person name="Jarett J.K."/>
            <person name="Geller-Mcgrath D.E."/>
            <person name="Sieber C.M.K."/>
            <person name="Emerson J.B."/>
            <person name="Anantharaman K."/>
            <person name="Thomas B.C."/>
            <person name="Malmstrom R."/>
            <person name="Stieglmeier M."/>
            <person name="Klingl A."/>
            <person name="Woyke T."/>
            <person name="Ryan C.M."/>
            <person name="Banfield J.F."/>
        </authorList>
    </citation>
    <scope>NUCLEOTIDE SEQUENCE [LARGE SCALE GENOMIC DNA]</scope>
</reference>
<keyword evidence="7 16" id="KW-0820">tRNA-binding</keyword>
<comment type="caution">
    <text evidence="18">The sequence shown here is derived from an EMBL/GenBank/DDBJ whole genome shotgun (WGS) entry which is preliminary data.</text>
</comment>
<dbReference type="InterPro" id="IPR051270">
    <property type="entry name" value="Tyrosine-tRNA_ligase_regulator"/>
</dbReference>
<evidence type="ECO:0000256" key="13">
    <source>
        <dbReference type="ARBA" id="ARBA00023146"/>
    </source>
</evidence>
<dbReference type="EC" id="6.1.1.10" evidence="4"/>
<keyword evidence="11 16" id="KW-0694">RNA-binding</keyword>
<dbReference type="GO" id="GO:0000049">
    <property type="term" value="F:tRNA binding"/>
    <property type="evidence" value="ECO:0007669"/>
    <property type="project" value="UniProtKB-UniRule"/>
</dbReference>
<evidence type="ECO:0000256" key="4">
    <source>
        <dbReference type="ARBA" id="ARBA00012838"/>
    </source>
</evidence>
<comment type="subcellular location">
    <subcellularLocation>
        <location evidence="2">Cytoplasm</location>
    </subcellularLocation>
</comment>
<protein>
    <recommendedName>
        <fullName evidence="5">Methionine--tRNA ligase</fullName>
        <ecNumber evidence="4">6.1.1.10</ecNumber>
    </recommendedName>
    <alternativeName>
        <fullName evidence="14">Methionyl-tRNA synthetase</fullName>
    </alternativeName>
</protein>
<evidence type="ECO:0000256" key="16">
    <source>
        <dbReference type="PROSITE-ProRule" id="PRU00209"/>
    </source>
</evidence>
<dbReference type="GO" id="GO:0005737">
    <property type="term" value="C:cytoplasm"/>
    <property type="evidence" value="ECO:0007669"/>
    <property type="project" value="UniProtKB-SubCell"/>
</dbReference>
<evidence type="ECO:0000256" key="9">
    <source>
        <dbReference type="ARBA" id="ARBA00022741"/>
    </source>
</evidence>
<evidence type="ECO:0000256" key="5">
    <source>
        <dbReference type="ARBA" id="ARBA00018753"/>
    </source>
</evidence>
<dbReference type="GO" id="GO:0004825">
    <property type="term" value="F:methionine-tRNA ligase activity"/>
    <property type="evidence" value="ECO:0007669"/>
    <property type="project" value="UniProtKB-EC"/>
</dbReference>
<evidence type="ECO:0000256" key="2">
    <source>
        <dbReference type="ARBA" id="ARBA00004496"/>
    </source>
</evidence>
<evidence type="ECO:0000256" key="1">
    <source>
        <dbReference type="ARBA" id="ARBA00003314"/>
    </source>
</evidence>
<dbReference type="FunFam" id="2.40.50.140:FF:000042">
    <property type="entry name" value="Methionine--tRNA ligase"/>
    <property type="match status" value="1"/>
</dbReference>
<dbReference type="GO" id="GO:0006412">
    <property type="term" value="P:translation"/>
    <property type="evidence" value="ECO:0007669"/>
    <property type="project" value="UniProtKB-KW"/>
</dbReference>
<dbReference type="PANTHER" id="PTHR11586">
    <property type="entry name" value="TRNA-AMINOACYLATION COFACTOR ARC1 FAMILY MEMBER"/>
    <property type="match status" value="1"/>
</dbReference>
<keyword evidence="9" id="KW-0547">Nucleotide-binding</keyword>
<dbReference type="InterPro" id="IPR002547">
    <property type="entry name" value="tRNA-bd_dom"/>
</dbReference>
<evidence type="ECO:0000256" key="10">
    <source>
        <dbReference type="ARBA" id="ARBA00022840"/>
    </source>
</evidence>
<dbReference type="PROSITE" id="PS50886">
    <property type="entry name" value="TRBD"/>
    <property type="match status" value="1"/>
</dbReference>
<organism evidence="18 19">
    <name type="scientific">Candidatus Taylorbacteria bacterium CG10_big_fil_rev_8_21_14_0_10_41_48</name>
    <dbReference type="NCBI Taxonomy" id="1975024"/>
    <lineage>
        <taxon>Bacteria</taxon>
        <taxon>Candidatus Tayloriibacteriota</taxon>
    </lineage>
</organism>
<sequence length="133" mass="14603">MNQIIEPIKEDGSESTLPVLTGKPRITYDDFAKVEITVGKILSVESIPKSEKLLKLSVDFDEGSPRIILSGIAKYFPENQVLVGKKCMFVTNLEPRPMMGMKSNGMILAVSTDDGDFSLLEPSDNIPEGTKAR</sequence>
<dbReference type="Pfam" id="PF01588">
    <property type="entry name" value="tRNA_bind"/>
    <property type="match status" value="1"/>
</dbReference>
<evidence type="ECO:0000256" key="7">
    <source>
        <dbReference type="ARBA" id="ARBA00022555"/>
    </source>
</evidence>
<name>A0A2M8LD55_9BACT</name>
<comment type="catalytic activity">
    <reaction evidence="15">
        <text>tRNA(Met) + L-methionine + ATP = L-methionyl-tRNA(Met) + AMP + diphosphate</text>
        <dbReference type="Rhea" id="RHEA:13481"/>
        <dbReference type="Rhea" id="RHEA-COMP:9667"/>
        <dbReference type="Rhea" id="RHEA-COMP:9698"/>
        <dbReference type="ChEBI" id="CHEBI:30616"/>
        <dbReference type="ChEBI" id="CHEBI:33019"/>
        <dbReference type="ChEBI" id="CHEBI:57844"/>
        <dbReference type="ChEBI" id="CHEBI:78442"/>
        <dbReference type="ChEBI" id="CHEBI:78530"/>
        <dbReference type="ChEBI" id="CHEBI:456215"/>
        <dbReference type="EC" id="6.1.1.10"/>
    </reaction>
</comment>
<evidence type="ECO:0000256" key="15">
    <source>
        <dbReference type="ARBA" id="ARBA00047364"/>
    </source>
</evidence>
<keyword evidence="12" id="KW-0648">Protein biosynthesis</keyword>
<dbReference type="PANTHER" id="PTHR11586:SF37">
    <property type="entry name" value="TRNA-BINDING DOMAIN-CONTAINING PROTEIN"/>
    <property type="match status" value="1"/>
</dbReference>
<dbReference type="AlphaFoldDB" id="A0A2M8LD55"/>
<evidence type="ECO:0000256" key="8">
    <source>
        <dbReference type="ARBA" id="ARBA00022598"/>
    </source>
</evidence>
<feature type="domain" description="TRNA-binding" evidence="17">
    <location>
        <begin position="30"/>
        <end position="133"/>
    </location>
</feature>
<dbReference type="EMBL" id="PFEQ01000001">
    <property type="protein sequence ID" value="PJE74563.1"/>
    <property type="molecule type" value="Genomic_DNA"/>
</dbReference>
<keyword evidence="13" id="KW-0030">Aminoacyl-tRNA synthetase</keyword>
<dbReference type="InterPro" id="IPR012340">
    <property type="entry name" value="NA-bd_OB-fold"/>
</dbReference>
<comment type="function">
    <text evidence="1">Is required not only for elongation of protein synthesis but also for the initiation of all mRNA translation through initiator tRNA(fMet) aminoacylation.</text>
</comment>
<dbReference type="Proteomes" id="UP000228700">
    <property type="component" value="Unassembled WGS sequence"/>
</dbReference>
<evidence type="ECO:0000313" key="19">
    <source>
        <dbReference type="Proteomes" id="UP000228700"/>
    </source>
</evidence>
<proteinExistence type="predicted"/>
<evidence type="ECO:0000256" key="14">
    <source>
        <dbReference type="ARBA" id="ARBA00030904"/>
    </source>
</evidence>
<dbReference type="Gene3D" id="2.40.50.140">
    <property type="entry name" value="Nucleic acid-binding proteins"/>
    <property type="match status" value="1"/>
</dbReference>
<keyword evidence="6" id="KW-0963">Cytoplasm</keyword>
<dbReference type="GO" id="GO:0005524">
    <property type="term" value="F:ATP binding"/>
    <property type="evidence" value="ECO:0007669"/>
    <property type="project" value="UniProtKB-KW"/>
</dbReference>
<evidence type="ECO:0000313" key="18">
    <source>
        <dbReference type="EMBL" id="PJE74563.1"/>
    </source>
</evidence>
<evidence type="ECO:0000256" key="6">
    <source>
        <dbReference type="ARBA" id="ARBA00022490"/>
    </source>
</evidence>
<evidence type="ECO:0000256" key="3">
    <source>
        <dbReference type="ARBA" id="ARBA00011738"/>
    </source>
</evidence>
<evidence type="ECO:0000259" key="17">
    <source>
        <dbReference type="PROSITE" id="PS50886"/>
    </source>
</evidence>